<protein>
    <submittedName>
        <fullName evidence="4">DUF1768 domain-containing protein</fullName>
    </submittedName>
</protein>
<dbReference type="Gene3D" id="1.10.357.40">
    <property type="entry name" value="YbiA-like"/>
    <property type="match status" value="1"/>
</dbReference>
<comment type="caution">
    <text evidence="4">The sequence shown here is derived from an EMBL/GenBank/DDBJ whole genome shotgun (WGS) entry which is preliminary data.</text>
</comment>
<dbReference type="CDD" id="cd15457">
    <property type="entry name" value="NADAR"/>
    <property type="match status" value="1"/>
</dbReference>
<sequence>MVISFQKQPTNNEGSIEAGITFNCAEQAMMYGKAVLFHDRKIAEKVLKAAEPREQKQLGRLVKNFVVRQRKESFQGGLSKTKQGNVIRSATCAA</sequence>
<dbReference type="SUPFAM" id="SSF143990">
    <property type="entry name" value="YbiA-like"/>
    <property type="match status" value="1"/>
</dbReference>
<dbReference type="Pfam" id="PF08719">
    <property type="entry name" value="NADAR"/>
    <property type="match status" value="1"/>
</dbReference>
<evidence type="ECO:0000313" key="4">
    <source>
        <dbReference type="EMBL" id="RNB83891.1"/>
    </source>
</evidence>
<dbReference type="EMBL" id="RHHU01000010">
    <property type="protein sequence ID" value="RNB83891.1"/>
    <property type="molecule type" value="Genomic_DNA"/>
</dbReference>
<name>A0A3M8D8I7_9BACL</name>
<evidence type="ECO:0000259" key="3">
    <source>
        <dbReference type="Pfam" id="PF08719"/>
    </source>
</evidence>
<organism evidence="4 5">
    <name type="scientific">Brevibacillus nitrificans</name>
    <dbReference type="NCBI Taxonomy" id="651560"/>
    <lineage>
        <taxon>Bacteria</taxon>
        <taxon>Bacillati</taxon>
        <taxon>Bacillota</taxon>
        <taxon>Bacilli</taxon>
        <taxon>Bacillales</taxon>
        <taxon>Paenibacillaceae</taxon>
        <taxon>Brevibacillus</taxon>
    </lineage>
</organism>
<evidence type="ECO:0000256" key="1">
    <source>
        <dbReference type="ARBA" id="ARBA00000022"/>
    </source>
</evidence>
<dbReference type="Proteomes" id="UP000269573">
    <property type="component" value="Unassembled WGS sequence"/>
</dbReference>
<dbReference type="AlphaFoldDB" id="A0A3M8D8I7"/>
<dbReference type="InterPro" id="IPR037238">
    <property type="entry name" value="YbiA-like_sf"/>
</dbReference>
<evidence type="ECO:0000313" key="5">
    <source>
        <dbReference type="Proteomes" id="UP000269573"/>
    </source>
</evidence>
<comment type="catalytic activity">
    <reaction evidence="2">
        <text>2,5-diamino-6-hydroxy-4-(5-phosphoribosylamino)-pyrimidine + H2O = 2,5,6-triamino-4-hydroxypyrimidine + D-ribose 5-phosphate</text>
        <dbReference type="Rhea" id="RHEA:23436"/>
        <dbReference type="ChEBI" id="CHEBI:15377"/>
        <dbReference type="ChEBI" id="CHEBI:58614"/>
        <dbReference type="ChEBI" id="CHEBI:78346"/>
        <dbReference type="ChEBI" id="CHEBI:137796"/>
    </reaction>
</comment>
<dbReference type="InterPro" id="IPR012816">
    <property type="entry name" value="NADAR"/>
</dbReference>
<feature type="domain" description="NADAR" evidence="3">
    <location>
        <begin position="14"/>
        <end position="67"/>
    </location>
</feature>
<gene>
    <name evidence="4" type="ORF">EDM59_15345</name>
</gene>
<keyword evidence="5" id="KW-1185">Reference proteome</keyword>
<proteinExistence type="predicted"/>
<evidence type="ECO:0000256" key="2">
    <source>
        <dbReference type="ARBA" id="ARBA00000751"/>
    </source>
</evidence>
<comment type="catalytic activity">
    <reaction evidence="1">
        <text>5-amino-6-(5-phospho-D-ribosylamino)uracil + H2O = 5,6-diaminouracil + D-ribose 5-phosphate</text>
        <dbReference type="Rhea" id="RHEA:55020"/>
        <dbReference type="ChEBI" id="CHEBI:15377"/>
        <dbReference type="ChEBI" id="CHEBI:46252"/>
        <dbReference type="ChEBI" id="CHEBI:58453"/>
        <dbReference type="ChEBI" id="CHEBI:78346"/>
    </reaction>
</comment>
<accession>A0A3M8D8I7</accession>
<reference evidence="4 5" key="1">
    <citation type="submission" date="2018-10" db="EMBL/GenBank/DDBJ databases">
        <title>Phylogenomics of Brevibacillus.</title>
        <authorList>
            <person name="Dunlap C."/>
        </authorList>
    </citation>
    <scope>NUCLEOTIDE SEQUENCE [LARGE SCALE GENOMIC DNA]</scope>
    <source>
        <strain evidence="4 5">JCM 15774</strain>
    </source>
</reference>